<dbReference type="Pfam" id="PF12697">
    <property type="entry name" value="Abhydrolase_6"/>
    <property type="match status" value="1"/>
</dbReference>
<dbReference type="GO" id="GO:0016787">
    <property type="term" value="F:hydrolase activity"/>
    <property type="evidence" value="ECO:0007669"/>
    <property type="project" value="UniProtKB-KW"/>
</dbReference>
<gene>
    <name evidence="2" type="ORF">RPMA_26255</name>
</gene>
<evidence type="ECO:0000259" key="1">
    <source>
        <dbReference type="Pfam" id="PF12697"/>
    </source>
</evidence>
<dbReference type="EMBL" id="CP036498">
    <property type="protein sequence ID" value="QUS41947.1"/>
    <property type="molecule type" value="Genomic_DNA"/>
</dbReference>
<dbReference type="InterPro" id="IPR029058">
    <property type="entry name" value="AB_hydrolase_fold"/>
</dbReference>
<sequence length="254" mass="26921">MATIVLVHGAWHGKWCWQPLIPLLESRGHKVVAVDLLGMGDDPTPIKDVSLGRWTDQIVDVVKVQSEPVVLLGHSRGGIVISEVAERVPDSVAKLVYLAAFLLPSGETLGGFVARVSGGAKAPYVIPGADGKTSTVSADAVQQVFYNTAPAELVRVAEAKMGAEPMAVFATPLSSTAERFGRVPRAYIETKQDRAVPLALQKAMHSALACSPIVTLDTDHCPFFSAPDHLAAAIDKIATEEINDVSAATSHQGR</sequence>
<dbReference type="PANTHER" id="PTHR37017:SF11">
    <property type="entry name" value="ESTERASE_LIPASE_THIOESTERASE DOMAIN-CONTAINING PROTEIN"/>
    <property type="match status" value="1"/>
</dbReference>
<proteinExistence type="predicted"/>
<dbReference type="Gene3D" id="3.40.50.1820">
    <property type="entry name" value="alpha/beta hydrolase"/>
    <property type="match status" value="1"/>
</dbReference>
<feature type="domain" description="AB hydrolase-1" evidence="1">
    <location>
        <begin position="4"/>
        <end position="231"/>
    </location>
</feature>
<reference evidence="2 3" key="1">
    <citation type="submission" date="2019-02" db="EMBL/GenBank/DDBJ databases">
        <title>Emended description of the genus Rhodopseudomonas and description of Rhodopseudomonas albus sp. nov., a non-phototrophic, heavy-metal-tolerant bacterium isolated from garden soil.</title>
        <authorList>
            <person name="Bao Z."/>
            <person name="Cao W.W."/>
            <person name="Sato Y."/>
            <person name="Nishizawa T."/>
            <person name="Zhao J."/>
            <person name="Guo Y."/>
            <person name="Ohta H."/>
        </authorList>
    </citation>
    <scope>NUCLEOTIDE SEQUENCE [LARGE SCALE GENOMIC DNA]</scope>
    <source>
        <strain evidence="2 3">SK50-23</strain>
    </source>
</reference>
<protein>
    <submittedName>
        <fullName evidence="2">Alpha/beta fold hydrolase</fullName>
    </submittedName>
</protein>
<dbReference type="Proteomes" id="UP000682843">
    <property type="component" value="Chromosome"/>
</dbReference>
<dbReference type="PANTHER" id="PTHR37017">
    <property type="entry name" value="AB HYDROLASE-1 DOMAIN-CONTAINING PROTEIN-RELATED"/>
    <property type="match status" value="1"/>
</dbReference>
<evidence type="ECO:0000313" key="3">
    <source>
        <dbReference type="Proteomes" id="UP000682843"/>
    </source>
</evidence>
<evidence type="ECO:0000313" key="2">
    <source>
        <dbReference type="EMBL" id="QUS41947.1"/>
    </source>
</evidence>
<dbReference type="InterPro" id="IPR000073">
    <property type="entry name" value="AB_hydrolase_1"/>
</dbReference>
<accession>A0ABX8AF91</accession>
<keyword evidence="2" id="KW-0378">Hydrolase</keyword>
<dbReference type="PRINTS" id="PR00111">
    <property type="entry name" value="ABHYDROLASE"/>
</dbReference>
<keyword evidence="3" id="KW-1185">Reference proteome</keyword>
<organism evidence="2 3">
    <name type="scientific">Tardiphaga alba</name>
    <dbReference type="NCBI Taxonomy" id="340268"/>
    <lineage>
        <taxon>Bacteria</taxon>
        <taxon>Pseudomonadati</taxon>
        <taxon>Pseudomonadota</taxon>
        <taxon>Alphaproteobacteria</taxon>
        <taxon>Hyphomicrobiales</taxon>
        <taxon>Nitrobacteraceae</taxon>
        <taxon>Tardiphaga</taxon>
    </lineage>
</organism>
<dbReference type="SUPFAM" id="SSF53474">
    <property type="entry name" value="alpha/beta-Hydrolases"/>
    <property type="match status" value="1"/>
</dbReference>
<dbReference type="RefSeq" id="WP_211910679.1">
    <property type="nucleotide sequence ID" value="NZ_CP036498.1"/>
</dbReference>
<name>A0ABX8AF91_9BRAD</name>
<dbReference type="InterPro" id="IPR052897">
    <property type="entry name" value="Sec-Metab_Biosynth_Hydrolase"/>
</dbReference>